<evidence type="ECO:0000259" key="3">
    <source>
        <dbReference type="PROSITE" id="PS50878"/>
    </source>
</evidence>
<dbReference type="PROSITE" id="PS51898">
    <property type="entry name" value="TYR_RECOMBINASE"/>
    <property type="match status" value="1"/>
</dbReference>
<dbReference type="PANTHER" id="PTHR33050:SF7">
    <property type="entry name" value="RIBONUCLEASE H"/>
    <property type="match status" value="1"/>
</dbReference>
<dbReference type="PROSITE" id="PS50878">
    <property type="entry name" value="RT_POL"/>
    <property type="match status" value="1"/>
</dbReference>
<dbReference type="InterPro" id="IPR013762">
    <property type="entry name" value="Integrase-like_cat_sf"/>
</dbReference>
<dbReference type="InterPro" id="IPR043128">
    <property type="entry name" value="Rev_trsase/Diguanyl_cyclase"/>
</dbReference>
<feature type="domain" description="Reverse transcriptase" evidence="3">
    <location>
        <begin position="224"/>
        <end position="408"/>
    </location>
</feature>
<dbReference type="Gene3D" id="1.10.443.10">
    <property type="entry name" value="Intergrase catalytic core"/>
    <property type="match status" value="1"/>
</dbReference>
<dbReference type="PANTHER" id="PTHR33050">
    <property type="entry name" value="REVERSE TRANSCRIPTASE DOMAIN-CONTAINING PROTEIN"/>
    <property type="match status" value="1"/>
</dbReference>
<dbReference type="Gene3D" id="1.10.150.130">
    <property type="match status" value="1"/>
</dbReference>
<evidence type="ECO:0000313" key="6">
    <source>
        <dbReference type="WBParaSite" id="SPAL_0000638900.1"/>
    </source>
</evidence>
<dbReference type="InterPro" id="IPR002104">
    <property type="entry name" value="Integrase_catalytic"/>
</dbReference>
<dbReference type="CDD" id="cd09275">
    <property type="entry name" value="RNase_HI_RT_DIRS1"/>
    <property type="match status" value="1"/>
</dbReference>
<evidence type="ECO:0000313" key="5">
    <source>
        <dbReference type="Proteomes" id="UP000046392"/>
    </source>
</evidence>
<dbReference type="Pfam" id="PF00589">
    <property type="entry name" value="Phage_integrase"/>
    <property type="match status" value="1"/>
</dbReference>
<sequence>MDPTEALNELKDLGKPRTLEDVIKKVTPECKVDETKREKILKIIKQPPTVEEVGEIIEEIGATTEPWLKARLIKPSLYKEIKNMQLDKQLFQMQELALAALAMIGADNDTREVVQSAALACLSNSIDQLRASLWTQGSNIPPISPPVPAIPQPNTQPPNNIRLVNDKKAFPTIKNSPLWRKIFNDKWLLNTVYTGASWEVVKPKKFDLGNSCIGQEYVDELLQLGFIRLAENEPSYVAPIFLVDKKTGDKRVVFNAKKINENIVVPHFKYNDIREVKRALIKNWFGITIDLSNAYMSISLKEEMKKYTQFRVNNILYEYNRLPFGISYSPYCYSRLTDYVAGYFREEFPDLLIFKYLDDWYILGENKDELRKNGQVIVQLLEKFNFSVNIKKSSLEPSHVCIFLGYQIDTLSFRISATDSKVEKLKATLTSLINNTRPSLRNLAQAIGTLESFSVVNKEIRNYFTRLQMRLGEALKKYNNNYDYHIRLDKDTLDEVKLILININYFISNEIRSDRHKIHFRTDSSLKGFGIHCLTYKIDRSGFFPPNFDDKSINWKETYAVSKIISYFEDLVRDKEIIVESDNFTTVATLNKRAKTVELSYLAQEIHSKLRAINACIKLFYIPGISNSRADRLSRQTLTTGDALAPKDIEETITRDFIKRRGYALDILDLCATKENFKGKAYISRKPPFADFVKKNLLKAGLMEECVDTIMPFADFVKKNLLKAGLMEECVDTIIRKLAQSTRAAYESKFKQFIIFCEQNEYDYENPNMKAIVHFLHTTKETGNSLNLSKSAIFSAYRLSNMKLPEELTNTVENLLKGRARERGLKTTIWNIKDLLDYIRADEEDDTQTIIKRTLTLVAITSGNRVSEIHQMKISKMKDHGNKLVFQLGITKTKGLDGIFQELEVINYEQEPKISPYTNIKKYLEISKQLREEILIMEEKDKLWISSVRPVKALSSQRISKLIKQYIAEAGITTRTHNTRKAVVSAAAWANMRLQDIVKAIEWKNERMFREVYYKKSEKEVLARTVLQENTKDE</sequence>
<dbReference type="Pfam" id="PF00078">
    <property type="entry name" value="RVT_1"/>
    <property type="match status" value="1"/>
</dbReference>
<dbReference type="InterPro" id="IPR011010">
    <property type="entry name" value="DNA_brk_join_enz"/>
</dbReference>
<proteinExistence type="predicted"/>
<dbReference type="SUPFAM" id="SSF47823">
    <property type="entry name" value="lambda integrase-like, N-terminal domain"/>
    <property type="match status" value="1"/>
</dbReference>
<dbReference type="InterPro" id="IPR052055">
    <property type="entry name" value="Hepadnavirus_pol/RT"/>
</dbReference>
<evidence type="ECO:0000259" key="4">
    <source>
        <dbReference type="PROSITE" id="PS51898"/>
    </source>
</evidence>
<dbReference type="WBParaSite" id="SPAL_0000638900.1">
    <property type="protein sequence ID" value="SPAL_0000638900.1"/>
    <property type="gene ID" value="SPAL_0000638900"/>
</dbReference>
<dbReference type="AlphaFoldDB" id="A0A0N5BKD0"/>
<dbReference type="GO" id="GO:0003677">
    <property type="term" value="F:DNA binding"/>
    <property type="evidence" value="ECO:0007669"/>
    <property type="project" value="UniProtKB-KW"/>
</dbReference>
<evidence type="ECO:0000256" key="1">
    <source>
        <dbReference type="ARBA" id="ARBA00023125"/>
    </source>
</evidence>
<dbReference type="STRING" id="174720.A0A0N5BKD0"/>
<reference evidence="6" key="1">
    <citation type="submission" date="2017-02" db="UniProtKB">
        <authorList>
            <consortium name="WormBaseParasite"/>
        </authorList>
    </citation>
    <scope>IDENTIFICATION</scope>
</reference>
<dbReference type="GO" id="GO:0006310">
    <property type="term" value="P:DNA recombination"/>
    <property type="evidence" value="ECO:0007669"/>
    <property type="project" value="UniProtKB-KW"/>
</dbReference>
<keyword evidence="2" id="KW-0233">DNA recombination</keyword>
<feature type="domain" description="Tyr recombinase" evidence="4">
    <location>
        <begin position="825"/>
        <end position="1027"/>
    </location>
</feature>
<dbReference type="Proteomes" id="UP000046392">
    <property type="component" value="Unplaced"/>
</dbReference>
<dbReference type="GO" id="GO:0015074">
    <property type="term" value="P:DNA integration"/>
    <property type="evidence" value="ECO:0007669"/>
    <property type="project" value="InterPro"/>
</dbReference>
<protein>
    <submittedName>
        <fullName evidence="6">Reverse transcriptase domain-containing protein</fullName>
    </submittedName>
</protein>
<dbReference type="InterPro" id="IPR043502">
    <property type="entry name" value="DNA/RNA_pol_sf"/>
</dbReference>
<keyword evidence="5" id="KW-1185">Reference proteome</keyword>
<dbReference type="Gene3D" id="3.10.10.10">
    <property type="entry name" value="HIV Type 1 Reverse Transcriptase, subunit A, domain 1"/>
    <property type="match status" value="1"/>
</dbReference>
<dbReference type="SUPFAM" id="SSF56672">
    <property type="entry name" value="DNA/RNA polymerases"/>
    <property type="match status" value="1"/>
</dbReference>
<accession>A0A0N5BKD0</accession>
<dbReference type="InterPro" id="IPR000477">
    <property type="entry name" value="RT_dom"/>
</dbReference>
<evidence type="ECO:0000256" key="2">
    <source>
        <dbReference type="ARBA" id="ARBA00023172"/>
    </source>
</evidence>
<organism evidence="5 6">
    <name type="scientific">Strongyloides papillosus</name>
    <name type="common">Intestinal threadworm</name>
    <dbReference type="NCBI Taxonomy" id="174720"/>
    <lineage>
        <taxon>Eukaryota</taxon>
        <taxon>Metazoa</taxon>
        <taxon>Ecdysozoa</taxon>
        <taxon>Nematoda</taxon>
        <taxon>Chromadorea</taxon>
        <taxon>Rhabditida</taxon>
        <taxon>Tylenchina</taxon>
        <taxon>Panagrolaimomorpha</taxon>
        <taxon>Strongyloidoidea</taxon>
        <taxon>Strongyloididae</taxon>
        <taxon>Strongyloides</taxon>
    </lineage>
</organism>
<name>A0A0N5BKD0_STREA</name>
<dbReference type="Gene3D" id="3.30.70.270">
    <property type="match status" value="1"/>
</dbReference>
<dbReference type="InterPro" id="IPR010998">
    <property type="entry name" value="Integrase_recombinase_N"/>
</dbReference>
<dbReference type="SUPFAM" id="SSF56349">
    <property type="entry name" value="DNA breaking-rejoining enzymes"/>
    <property type="match status" value="1"/>
</dbReference>
<keyword evidence="1" id="KW-0238">DNA-binding</keyword>